<name>A0A0L0UY63_9BASI</name>
<keyword evidence="4" id="KW-0677">Repeat</keyword>
<dbReference type="Proteomes" id="UP000054564">
    <property type="component" value="Unassembled WGS sequence"/>
</dbReference>
<dbReference type="InterPro" id="IPR038739">
    <property type="entry name" value="ARMC8/Vid28"/>
</dbReference>
<dbReference type="GO" id="GO:0005737">
    <property type="term" value="C:cytoplasm"/>
    <property type="evidence" value="ECO:0007669"/>
    <property type="project" value="UniProtKB-SubCell"/>
</dbReference>
<dbReference type="OrthoDB" id="5559898at2759"/>
<dbReference type="GO" id="GO:0005634">
    <property type="term" value="C:nucleus"/>
    <property type="evidence" value="ECO:0007669"/>
    <property type="project" value="UniProtKB-SubCell"/>
</dbReference>
<dbReference type="AlphaFoldDB" id="A0A0L0UY63"/>
<dbReference type="SUPFAM" id="SSF48371">
    <property type="entry name" value="ARM repeat"/>
    <property type="match status" value="1"/>
</dbReference>
<protein>
    <submittedName>
        <fullName evidence="7">Uncharacterized protein</fullName>
    </submittedName>
</protein>
<evidence type="ECO:0000256" key="1">
    <source>
        <dbReference type="ARBA" id="ARBA00004123"/>
    </source>
</evidence>
<dbReference type="GO" id="GO:0034657">
    <property type="term" value="C:GID complex"/>
    <property type="evidence" value="ECO:0007669"/>
    <property type="project" value="TreeGrafter"/>
</dbReference>
<dbReference type="Gene3D" id="1.25.10.10">
    <property type="entry name" value="Leucine-rich Repeat Variant"/>
    <property type="match status" value="2"/>
</dbReference>
<dbReference type="SMART" id="SM00185">
    <property type="entry name" value="ARM"/>
    <property type="match status" value="4"/>
</dbReference>
<dbReference type="EMBL" id="AJIL01000185">
    <property type="protein sequence ID" value="KNE91881.1"/>
    <property type="molecule type" value="Genomic_DNA"/>
</dbReference>
<dbReference type="PANTHER" id="PTHR15651">
    <property type="entry name" value="ARMADILLO REPEAT-CONTAINING PROTEIN 8"/>
    <property type="match status" value="1"/>
</dbReference>
<dbReference type="GO" id="GO:0043161">
    <property type="term" value="P:proteasome-mediated ubiquitin-dependent protein catabolic process"/>
    <property type="evidence" value="ECO:0007669"/>
    <property type="project" value="TreeGrafter"/>
</dbReference>
<evidence type="ECO:0000313" key="7">
    <source>
        <dbReference type="EMBL" id="KNE91881.1"/>
    </source>
</evidence>
<evidence type="ECO:0000256" key="3">
    <source>
        <dbReference type="ARBA" id="ARBA00022490"/>
    </source>
</evidence>
<organism evidence="7 8">
    <name type="scientific">Puccinia striiformis f. sp. tritici PST-78</name>
    <dbReference type="NCBI Taxonomy" id="1165861"/>
    <lineage>
        <taxon>Eukaryota</taxon>
        <taxon>Fungi</taxon>
        <taxon>Dikarya</taxon>
        <taxon>Basidiomycota</taxon>
        <taxon>Pucciniomycotina</taxon>
        <taxon>Pucciniomycetes</taxon>
        <taxon>Pucciniales</taxon>
        <taxon>Pucciniaceae</taxon>
        <taxon>Puccinia</taxon>
    </lineage>
</organism>
<proteinExistence type="predicted"/>
<keyword evidence="5" id="KW-0539">Nucleus</keyword>
<evidence type="ECO:0000256" key="6">
    <source>
        <dbReference type="SAM" id="MobiDB-lite"/>
    </source>
</evidence>
<feature type="compositionally biased region" description="Basic and acidic residues" evidence="6">
    <location>
        <begin position="859"/>
        <end position="876"/>
    </location>
</feature>
<keyword evidence="3" id="KW-0963">Cytoplasm</keyword>
<comment type="subcellular location">
    <subcellularLocation>
        <location evidence="2">Cytoplasm</location>
    </subcellularLocation>
    <subcellularLocation>
        <location evidence="1">Nucleus</location>
    </subcellularLocation>
</comment>
<feature type="region of interest" description="Disordered" evidence="6">
    <location>
        <begin position="849"/>
        <end position="883"/>
    </location>
</feature>
<reference evidence="8" key="1">
    <citation type="submission" date="2014-03" db="EMBL/GenBank/DDBJ databases">
        <title>The Genome Sequence of Puccinia striiformis f. sp. tritici PST-78.</title>
        <authorList>
            <consortium name="The Broad Institute Genome Sequencing Platform"/>
            <person name="Cuomo C."/>
            <person name="Hulbert S."/>
            <person name="Chen X."/>
            <person name="Walker B."/>
            <person name="Young S.K."/>
            <person name="Zeng Q."/>
            <person name="Gargeya S."/>
            <person name="Fitzgerald M."/>
            <person name="Haas B."/>
            <person name="Abouelleil A."/>
            <person name="Alvarado L."/>
            <person name="Arachchi H.M."/>
            <person name="Berlin A.M."/>
            <person name="Chapman S.B."/>
            <person name="Goldberg J."/>
            <person name="Griggs A."/>
            <person name="Gujja S."/>
            <person name="Hansen M."/>
            <person name="Howarth C."/>
            <person name="Imamovic A."/>
            <person name="Larimer J."/>
            <person name="McCowan C."/>
            <person name="Montmayeur A."/>
            <person name="Murphy C."/>
            <person name="Neiman D."/>
            <person name="Pearson M."/>
            <person name="Priest M."/>
            <person name="Roberts A."/>
            <person name="Saif S."/>
            <person name="Shea T."/>
            <person name="Sisk P."/>
            <person name="Sykes S."/>
            <person name="Wortman J."/>
            <person name="Nusbaum C."/>
            <person name="Birren B."/>
        </authorList>
    </citation>
    <scope>NUCLEOTIDE SEQUENCE [LARGE SCALE GENOMIC DNA]</scope>
    <source>
        <strain evidence="8">race PST-78</strain>
    </source>
</reference>
<dbReference type="STRING" id="1165861.A0A0L0UY63"/>
<sequence>MTTDTYSELWAALRQDYQTENQAGLFERLRSIKNSLVGSKARKSLTTTDPSISNDLNILASILESDCLDPNTIKLKIEVAAIVGLISIPEDRAVHALLEAGLPRVIVHSITTLLTNTSIPRLLSCQGPPRHDEHHLLLSLLRTLSSLLSIIQDVSSTPRKFGFMNKSPPQPVHLSHHHDLPAPTSSNTDFKGKAKAIPLIDANQPSNIHLTVKESCIQVKDLLMDFIVHGKVLIPFILTLSQPILHSTNPLVSSLSLAALITPCLQSIWLLCKDTHRQKSIIKHLITLKNPLYNEQQDQDQEEEDCLKALIKAIMFWVDSSHDLVIEYGIRTIGVLLSIHDPPSPNHTSQEDKELIAYLDKLVWTHSSNTFKNDSGGVAWFLTRKSQKGSPVLRAALVTSIVSLVNHFPDIRVRILILQIHESIELIDNSSNSILVRCEAAYALAHALTISESLHQEAFDANAIPVLKKLIDHASLEPIPYPTSGFVTQSAMLRESGYLALATLMSRIDGPRKQVITMNLLPGIVESLNDRSILVQIAAAQCCRALSRAISIVRTKLADEGAGSILFDLAFGAPQSPEHLHDLEEDSLEIHLQIIALGALSNLVLEFSPMKTEVLNRNGIEEFIKLFKVSKFQSLRESALWGLKNIIFSSDYQLKSRVITCLGWDEIYKCLDDKNLSIQENMLSFLRNLACGETSDIEILYQQLNNRNLEDRRLIDILEDKLTTLWSSNSIKPLNRSIPDDGRDSSSSSLDQILIQTIYTFSNIATGNLSHKTFILERPNIMQAILLSLDHRNPLLQCAALWCIINLSHFDELTKPKVIIHTIHIFEELGIPDKLREILRDFALITNNNNHPSQSQSQKEQEQEHYAKGRKTDKQESSSGSCPSVTIKPPLFLVKDRAECALIQIMRKKDHLHC</sequence>
<evidence type="ECO:0000313" key="8">
    <source>
        <dbReference type="Proteomes" id="UP000054564"/>
    </source>
</evidence>
<dbReference type="InterPro" id="IPR011989">
    <property type="entry name" value="ARM-like"/>
</dbReference>
<comment type="caution">
    <text evidence="7">The sequence shown here is derived from an EMBL/GenBank/DDBJ whole genome shotgun (WGS) entry which is preliminary data.</text>
</comment>
<accession>A0A0L0UY63</accession>
<dbReference type="InterPro" id="IPR000225">
    <property type="entry name" value="Armadillo"/>
</dbReference>
<evidence type="ECO:0000256" key="5">
    <source>
        <dbReference type="ARBA" id="ARBA00023242"/>
    </source>
</evidence>
<evidence type="ECO:0000256" key="4">
    <source>
        <dbReference type="ARBA" id="ARBA00022737"/>
    </source>
</evidence>
<evidence type="ECO:0000256" key="2">
    <source>
        <dbReference type="ARBA" id="ARBA00004496"/>
    </source>
</evidence>
<gene>
    <name evidence="7" type="ORF">PSTG_14734</name>
</gene>
<dbReference type="InterPro" id="IPR016024">
    <property type="entry name" value="ARM-type_fold"/>
</dbReference>
<dbReference type="PANTHER" id="PTHR15651:SF7">
    <property type="entry name" value="ARMADILLO REPEAT-CONTAINING PROTEIN 8"/>
    <property type="match status" value="1"/>
</dbReference>
<keyword evidence="8" id="KW-1185">Reference proteome</keyword>